<gene>
    <name evidence="1" type="ORF">MNBD_ACTINO02-2893</name>
</gene>
<accession>A0A3B0SXF6</accession>
<proteinExistence type="predicted"/>
<feature type="non-terminal residue" evidence="1">
    <location>
        <position position="1"/>
    </location>
</feature>
<name>A0A3B0SXF6_9ZZZZ</name>
<sequence length="33" mass="3318">GVTIMGLIIYGVGNRRLGVVNARGGVAPVPTPL</sequence>
<reference evidence="1" key="1">
    <citation type="submission" date="2018-06" db="EMBL/GenBank/DDBJ databases">
        <authorList>
            <person name="Zhirakovskaya E."/>
        </authorList>
    </citation>
    <scope>NUCLEOTIDE SEQUENCE</scope>
</reference>
<organism evidence="1">
    <name type="scientific">hydrothermal vent metagenome</name>
    <dbReference type="NCBI Taxonomy" id="652676"/>
    <lineage>
        <taxon>unclassified sequences</taxon>
        <taxon>metagenomes</taxon>
        <taxon>ecological metagenomes</taxon>
    </lineage>
</organism>
<evidence type="ECO:0000313" key="1">
    <source>
        <dbReference type="EMBL" id="VAW08653.1"/>
    </source>
</evidence>
<dbReference type="AlphaFoldDB" id="A0A3B0SXF6"/>
<dbReference type="EMBL" id="UOEK01000478">
    <property type="protein sequence ID" value="VAW08653.1"/>
    <property type="molecule type" value="Genomic_DNA"/>
</dbReference>
<protein>
    <submittedName>
        <fullName evidence="1">Uncharacterized protein</fullName>
    </submittedName>
</protein>